<organism evidence="2 3">
    <name type="scientific">Actinomadura adrarensis</name>
    <dbReference type="NCBI Taxonomy" id="1819600"/>
    <lineage>
        <taxon>Bacteria</taxon>
        <taxon>Bacillati</taxon>
        <taxon>Actinomycetota</taxon>
        <taxon>Actinomycetes</taxon>
        <taxon>Streptosporangiales</taxon>
        <taxon>Thermomonosporaceae</taxon>
        <taxon>Actinomadura</taxon>
    </lineage>
</organism>
<keyword evidence="1" id="KW-1133">Transmembrane helix</keyword>
<gene>
    <name evidence="2" type="ORF">ACFQ07_30460</name>
</gene>
<keyword evidence="3" id="KW-1185">Reference proteome</keyword>
<proteinExistence type="predicted"/>
<name>A0ABW3CSR6_9ACTN</name>
<reference evidence="3" key="1">
    <citation type="journal article" date="2019" name="Int. J. Syst. Evol. Microbiol.">
        <title>The Global Catalogue of Microorganisms (GCM) 10K type strain sequencing project: providing services to taxonomists for standard genome sequencing and annotation.</title>
        <authorList>
            <consortium name="The Broad Institute Genomics Platform"/>
            <consortium name="The Broad Institute Genome Sequencing Center for Infectious Disease"/>
            <person name="Wu L."/>
            <person name="Ma J."/>
        </authorList>
    </citation>
    <scope>NUCLEOTIDE SEQUENCE [LARGE SCALE GENOMIC DNA]</scope>
    <source>
        <strain evidence="3">JCM 31696</strain>
    </source>
</reference>
<dbReference type="Proteomes" id="UP001597083">
    <property type="component" value="Unassembled WGS sequence"/>
</dbReference>
<accession>A0ABW3CSR6</accession>
<evidence type="ECO:0000313" key="2">
    <source>
        <dbReference type="EMBL" id="MFD0856594.1"/>
    </source>
</evidence>
<comment type="caution">
    <text evidence="2">The sequence shown here is derived from an EMBL/GenBank/DDBJ whole genome shotgun (WGS) entry which is preliminary data.</text>
</comment>
<dbReference type="EMBL" id="JBHTIR010004182">
    <property type="protein sequence ID" value="MFD0856594.1"/>
    <property type="molecule type" value="Genomic_DNA"/>
</dbReference>
<evidence type="ECO:0000313" key="3">
    <source>
        <dbReference type="Proteomes" id="UP001597083"/>
    </source>
</evidence>
<evidence type="ECO:0000256" key="1">
    <source>
        <dbReference type="SAM" id="Phobius"/>
    </source>
</evidence>
<dbReference type="InterPro" id="IPR043762">
    <property type="entry name" value="DUF5708"/>
</dbReference>
<dbReference type="Pfam" id="PF18969">
    <property type="entry name" value="DUF5708"/>
    <property type="match status" value="1"/>
</dbReference>
<feature type="transmembrane region" description="Helical" evidence="1">
    <location>
        <begin position="12"/>
        <end position="29"/>
    </location>
</feature>
<sequence length="67" mass="6980">MRKVGRASKNLAEGVVTFVIGLVLRLFTGDVETPIITLTKVGVVLMVVGGVLVLIGLFQAVRGTGKA</sequence>
<feature type="transmembrane region" description="Helical" evidence="1">
    <location>
        <begin position="41"/>
        <end position="61"/>
    </location>
</feature>
<keyword evidence="1" id="KW-0812">Transmembrane</keyword>
<protein>
    <submittedName>
        <fullName evidence="2">DUF5708 family protein</fullName>
    </submittedName>
</protein>
<keyword evidence="1" id="KW-0472">Membrane</keyword>